<accession>A0AAE9ZGP5</accession>
<dbReference type="AlphaFoldDB" id="A0AAE9ZGP5"/>
<keyword evidence="1" id="KW-0812">Transmembrane</keyword>
<dbReference type="Proteomes" id="UP001214043">
    <property type="component" value="Chromosome"/>
</dbReference>
<sequence>MPSEKAQSAGGAPLEKILDEAIENSENGALNLGVLLKAWGDRSYGPLFIFFGFIGGTPLAVIPGAAAVVGIIIAGIALQMLLGLAHPWLPKLLLEKSIKEEDLRYTRKKVEPSLVFIDRLITERLTWVMIEPMRRAAAFFVAVLGLLMIPFDVIPFIVAAPAWSIVLFGVAITARDGLVMIMALLACFGVALLGVSAF</sequence>
<dbReference type="PIRSF" id="PIRSF033239">
    <property type="entry name" value="ExoD"/>
    <property type="match status" value="1"/>
</dbReference>
<feature type="transmembrane region" description="Helical" evidence="1">
    <location>
        <begin position="178"/>
        <end position="197"/>
    </location>
</feature>
<dbReference type="PANTHER" id="PTHR41795:SF1">
    <property type="entry name" value="EXOPOLYSACCHARIDE SYNTHESIS PROTEIN"/>
    <property type="match status" value="1"/>
</dbReference>
<feature type="transmembrane region" description="Helical" evidence="1">
    <location>
        <begin position="44"/>
        <end position="62"/>
    </location>
</feature>
<proteinExistence type="predicted"/>
<keyword evidence="3" id="KW-1185">Reference proteome</keyword>
<dbReference type="PANTHER" id="PTHR41795">
    <property type="entry name" value="EXOPOLYSACCHARIDE SYNTHESIS PROTEIN"/>
    <property type="match status" value="1"/>
</dbReference>
<dbReference type="KEGG" id="hfl:PUV54_04390"/>
<name>A0AAE9ZGP5_9PROT</name>
<gene>
    <name evidence="2" type="ORF">PUV54_04390</name>
</gene>
<protein>
    <submittedName>
        <fullName evidence="2">Exopolysaccharide biosynthesis protein</fullName>
    </submittedName>
</protein>
<evidence type="ECO:0000313" key="3">
    <source>
        <dbReference type="Proteomes" id="UP001214043"/>
    </source>
</evidence>
<dbReference type="Pfam" id="PF06055">
    <property type="entry name" value="ExoD"/>
    <property type="match status" value="1"/>
</dbReference>
<dbReference type="RefSeq" id="WP_274494353.1">
    <property type="nucleotide sequence ID" value="NZ_CP118166.1"/>
</dbReference>
<feature type="transmembrane region" description="Helical" evidence="1">
    <location>
        <begin position="68"/>
        <end position="89"/>
    </location>
</feature>
<dbReference type="InterPro" id="IPR010331">
    <property type="entry name" value="ExoD"/>
</dbReference>
<dbReference type="EMBL" id="CP118166">
    <property type="protein sequence ID" value="WDI32432.1"/>
    <property type="molecule type" value="Genomic_DNA"/>
</dbReference>
<evidence type="ECO:0000313" key="2">
    <source>
        <dbReference type="EMBL" id="WDI32432.1"/>
    </source>
</evidence>
<feature type="transmembrane region" description="Helical" evidence="1">
    <location>
        <begin position="139"/>
        <end position="172"/>
    </location>
</feature>
<evidence type="ECO:0000256" key="1">
    <source>
        <dbReference type="SAM" id="Phobius"/>
    </source>
</evidence>
<keyword evidence="1" id="KW-1133">Transmembrane helix</keyword>
<organism evidence="2 3">
    <name type="scientific">Hyphococcus flavus</name>
    <dbReference type="NCBI Taxonomy" id="1866326"/>
    <lineage>
        <taxon>Bacteria</taxon>
        <taxon>Pseudomonadati</taxon>
        <taxon>Pseudomonadota</taxon>
        <taxon>Alphaproteobacteria</taxon>
        <taxon>Parvularculales</taxon>
        <taxon>Parvularculaceae</taxon>
        <taxon>Hyphococcus</taxon>
    </lineage>
</organism>
<keyword evidence="1" id="KW-0472">Membrane</keyword>
<reference evidence="2" key="1">
    <citation type="submission" date="2023-02" db="EMBL/GenBank/DDBJ databases">
        <title>Genome sequence of Hyphococcus flavus.</title>
        <authorList>
            <person name="Rong J.-C."/>
            <person name="Zhao Q."/>
            <person name="Yi M."/>
            <person name="Wu J.-Y."/>
        </authorList>
    </citation>
    <scope>NUCLEOTIDE SEQUENCE</scope>
    <source>
        <strain evidence="2">MCCC 1K03223</strain>
    </source>
</reference>